<gene>
    <name evidence="2" type="ORF">DC094_11280</name>
</gene>
<comment type="caution">
    <text evidence="2">The sequence shown here is derived from an EMBL/GenBank/DDBJ whole genome shotgun (WGS) entry which is preliminary data.</text>
</comment>
<organism evidence="2 3">
    <name type="scientific">Pelagibaculum spongiae</name>
    <dbReference type="NCBI Taxonomy" id="2080658"/>
    <lineage>
        <taxon>Bacteria</taxon>
        <taxon>Pseudomonadati</taxon>
        <taxon>Pseudomonadota</taxon>
        <taxon>Gammaproteobacteria</taxon>
        <taxon>Oceanospirillales</taxon>
        <taxon>Pelagibaculum</taxon>
    </lineage>
</organism>
<feature type="chain" id="PRO_5015901291" description="DUF1311 domain-containing protein" evidence="1">
    <location>
        <begin position="20"/>
        <end position="174"/>
    </location>
</feature>
<evidence type="ECO:0008006" key="4">
    <source>
        <dbReference type="Google" id="ProtNLM"/>
    </source>
</evidence>
<keyword evidence="3" id="KW-1185">Reference proteome</keyword>
<dbReference type="Proteomes" id="UP000244906">
    <property type="component" value="Unassembled WGS sequence"/>
</dbReference>
<feature type="signal peptide" evidence="1">
    <location>
        <begin position="1"/>
        <end position="19"/>
    </location>
</feature>
<evidence type="ECO:0000313" key="3">
    <source>
        <dbReference type="Proteomes" id="UP000244906"/>
    </source>
</evidence>
<dbReference type="EMBL" id="QDDL01000004">
    <property type="protein sequence ID" value="PVZ68830.1"/>
    <property type="molecule type" value="Genomic_DNA"/>
</dbReference>
<sequence length="174" mass="20607">MRKLMLVSILMLWLSPTYAQQVEAECITTFGYKSCQVRQDGTIRKKKYYIEEDGNEVLYSESLKRRPNRGAGQSIDWVILDMPLRKFLEQAHGQQFNCIEDAQLNLRTCTKEIQNQCGADGFLKQFYKVYIRRTRVNRIIMYQDCWHGGIDSSPDIEKQILQKHQVTDEFKHYR</sequence>
<proteinExistence type="predicted"/>
<keyword evidence="1" id="KW-0732">Signal</keyword>
<reference evidence="2 3" key="1">
    <citation type="submission" date="2018-04" db="EMBL/GenBank/DDBJ databases">
        <title>Thalassorhabdus spongiae gen. nov., sp. nov., isolated from a marine sponge in South-West Iceland.</title>
        <authorList>
            <person name="Knobloch S."/>
            <person name="Daussin A."/>
            <person name="Johannsson R."/>
            <person name="Marteinsson V.T."/>
        </authorList>
    </citation>
    <scope>NUCLEOTIDE SEQUENCE [LARGE SCALE GENOMIC DNA]</scope>
    <source>
        <strain evidence="2 3">Hp12</strain>
    </source>
</reference>
<dbReference type="AlphaFoldDB" id="A0A2V1GU35"/>
<protein>
    <recommendedName>
        <fullName evidence="4">DUF1311 domain-containing protein</fullName>
    </recommendedName>
</protein>
<accession>A0A2V1GU35</accession>
<name>A0A2V1GU35_9GAMM</name>
<evidence type="ECO:0000256" key="1">
    <source>
        <dbReference type="SAM" id="SignalP"/>
    </source>
</evidence>
<evidence type="ECO:0000313" key="2">
    <source>
        <dbReference type="EMBL" id="PVZ68830.1"/>
    </source>
</evidence>